<feature type="transmembrane region" description="Helical" evidence="1">
    <location>
        <begin position="66"/>
        <end position="91"/>
    </location>
</feature>
<dbReference type="HOGENOM" id="CLU_568507_0_0_0"/>
<keyword evidence="1" id="KW-0812">Transmembrane</keyword>
<evidence type="ECO:0000313" key="3">
    <source>
        <dbReference type="EMBL" id="ACZ41413.1"/>
    </source>
</evidence>
<dbReference type="InterPro" id="IPR025403">
    <property type="entry name" value="TgpA-like_C"/>
</dbReference>
<keyword evidence="1" id="KW-0472">Membrane</keyword>
<accession>D1CEQ7</accession>
<feature type="transmembrane region" description="Helical" evidence="1">
    <location>
        <begin position="37"/>
        <end position="54"/>
    </location>
</feature>
<protein>
    <recommendedName>
        <fullName evidence="2">Protein-glutamine gamma-glutamyltransferase-like C-terminal domain-containing protein</fullName>
    </recommendedName>
</protein>
<name>D1CEQ7_THET1</name>
<dbReference type="Proteomes" id="UP000000323">
    <property type="component" value="Chromosome 1"/>
</dbReference>
<feature type="transmembrane region" description="Helical" evidence="1">
    <location>
        <begin position="169"/>
        <end position="190"/>
    </location>
</feature>
<gene>
    <name evidence="3" type="ordered locus">Tter_0492</name>
</gene>
<dbReference type="AlphaFoldDB" id="D1CEQ7"/>
<keyword evidence="4" id="KW-1185">Reference proteome</keyword>
<evidence type="ECO:0000313" key="4">
    <source>
        <dbReference type="Proteomes" id="UP000000323"/>
    </source>
</evidence>
<proteinExistence type="predicted"/>
<dbReference type="EMBL" id="CP001825">
    <property type="protein sequence ID" value="ACZ41413.1"/>
    <property type="molecule type" value="Genomic_DNA"/>
</dbReference>
<sequence length="480" mass="54115">MLSQIIAPKNWVIVLLTGSESCLLYLAMLVFSSEPRFVPPMIWMWLLGVIAYFIPRLFQGRSHELYAGMTISCFLATSVLSVKYLCYPQIAWSDADWIRDYLLSLLGEGNLSVHNPGFVSLASIIIWLRQVLRNTPDSEDIEYYLRIAVIPISILTVIGIGRLGNNPSVTSLIVLSLAGCYTLGIASLAVSNSFRQEGEELIGKGIVGRWLISSLFPIAILALLGIGLSLLLYSPQTSLIDILLKIVSTILGWILLIISLIVQLILVPVIYLIAKIFEPALNRLNLNPLPERPPRNAQEDLERIIRQRGEGLPQHTLEIALIVGVLLIVLFLLIRHRPSRDKLTKASVQREHAYGDLELGKTLRNLLARLARRGKKMATDPLMFLLRDSRWRYTAEVRRTYREVLGLYREIGKPRLPYETPLEHSTHQGLSSLVELADLYDLARYSRKPLTAQDAARARELAEEIRSKLRVETNSSSSHR</sequence>
<evidence type="ECO:0000256" key="1">
    <source>
        <dbReference type="SAM" id="Phobius"/>
    </source>
</evidence>
<feature type="transmembrane region" description="Helical" evidence="1">
    <location>
        <begin position="253"/>
        <end position="274"/>
    </location>
</feature>
<feature type="domain" description="Protein-glutamine gamma-glutamyltransferase-like C-terminal" evidence="2">
    <location>
        <begin position="401"/>
        <end position="462"/>
    </location>
</feature>
<feature type="transmembrane region" description="Helical" evidence="1">
    <location>
        <begin position="143"/>
        <end position="163"/>
    </location>
</feature>
<reference evidence="4" key="1">
    <citation type="journal article" date="2010" name="Stand. Genomic Sci.">
        <title>Complete genome sequence of 'Thermobaculum terrenum' type strain (YNP1).</title>
        <authorList>
            <person name="Kiss H."/>
            <person name="Cleland D."/>
            <person name="Lapidus A."/>
            <person name="Lucas S."/>
            <person name="Glavina Del Rio T."/>
            <person name="Nolan M."/>
            <person name="Tice H."/>
            <person name="Han C."/>
            <person name="Goodwin L."/>
            <person name="Pitluck S."/>
            <person name="Liolios K."/>
            <person name="Ivanova N."/>
            <person name="Mavromatis K."/>
            <person name="Ovchinnikova G."/>
            <person name="Pati A."/>
            <person name="Chen A."/>
            <person name="Palaniappan K."/>
            <person name="Land M."/>
            <person name="Hauser L."/>
            <person name="Chang Y."/>
            <person name="Jeffries C."/>
            <person name="Lu M."/>
            <person name="Brettin T."/>
            <person name="Detter J."/>
            <person name="Goker M."/>
            <person name="Tindall B."/>
            <person name="Beck B."/>
            <person name="McDermott T."/>
            <person name="Woyke T."/>
            <person name="Bristow J."/>
            <person name="Eisen J."/>
            <person name="Markowitz V."/>
            <person name="Hugenholtz P."/>
            <person name="Kyrpides N."/>
            <person name="Klenk H."/>
            <person name="Cheng J."/>
        </authorList>
    </citation>
    <scope>NUCLEOTIDE SEQUENCE [LARGE SCALE GENOMIC DNA]</scope>
    <source>
        <strain evidence="4">ATCC BAA-798 / YNP1</strain>
    </source>
</reference>
<evidence type="ECO:0000259" key="2">
    <source>
        <dbReference type="Pfam" id="PF13559"/>
    </source>
</evidence>
<dbReference type="RefSeq" id="WP_012874448.1">
    <property type="nucleotide sequence ID" value="NC_013525.1"/>
</dbReference>
<dbReference type="KEGG" id="ttr:Tter_0492"/>
<feature type="transmembrane region" description="Helical" evidence="1">
    <location>
        <begin position="210"/>
        <end position="233"/>
    </location>
</feature>
<feature type="transmembrane region" description="Helical" evidence="1">
    <location>
        <begin position="316"/>
        <end position="334"/>
    </location>
</feature>
<organism evidence="3 4">
    <name type="scientific">Thermobaculum terrenum (strain ATCC BAA-798 / CCMEE 7001 / YNP1)</name>
    <dbReference type="NCBI Taxonomy" id="525904"/>
    <lineage>
        <taxon>Bacteria</taxon>
        <taxon>Bacillati</taxon>
        <taxon>Chloroflexota</taxon>
        <taxon>Chloroflexia</taxon>
        <taxon>Candidatus Thermobaculales</taxon>
        <taxon>Candidatus Thermobaculaceae</taxon>
        <taxon>Thermobaculum</taxon>
    </lineage>
</organism>
<dbReference type="STRING" id="525904.Tter_0492"/>
<keyword evidence="1" id="KW-1133">Transmembrane helix</keyword>
<feature type="transmembrane region" description="Helical" evidence="1">
    <location>
        <begin position="12"/>
        <end position="31"/>
    </location>
</feature>
<dbReference type="Pfam" id="PF13559">
    <property type="entry name" value="DUF4129"/>
    <property type="match status" value="1"/>
</dbReference>